<feature type="transmembrane region" description="Helical" evidence="1">
    <location>
        <begin position="83"/>
        <end position="103"/>
    </location>
</feature>
<evidence type="ECO:0000313" key="3">
    <source>
        <dbReference type="Proteomes" id="UP001549047"/>
    </source>
</evidence>
<keyword evidence="1" id="KW-0812">Transmembrane</keyword>
<protein>
    <recommendedName>
        <fullName evidence="4">PH (Pleckstrin Homology) domain-containing protein</fullName>
    </recommendedName>
</protein>
<dbReference type="EMBL" id="JBEPMB010000001">
    <property type="protein sequence ID" value="MET3613152.1"/>
    <property type="molecule type" value="Genomic_DNA"/>
</dbReference>
<name>A0ABV2IXD7_9HYPH</name>
<evidence type="ECO:0008006" key="4">
    <source>
        <dbReference type="Google" id="ProtNLM"/>
    </source>
</evidence>
<feature type="transmembrane region" description="Helical" evidence="1">
    <location>
        <begin position="50"/>
        <end position="71"/>
    </location>
</feature>
<evidence type="ECO:0000313" key="2">
    <source>
        <dbReference type="EMBL" id="MET3613152.1"/>
    </source>
</evidence>
<sequence length="217" mass="23919">MDKISDDQSIIWVPGRRTLTKTTDIPPVAVNLPAVYGVSGSGRARWMMTLPANIMLILIFVLGVPTWPSLLTSEKLGPIGGPFLFIGFIVFLCATILSAYSLLWNMHCASTHPSDVLTITRQGILDMRVSDSVIEWRDITRTPVIQVNRGVTSVALYMRPEFEGVLKGPQALRRLIIPRAKVTLITIEITSLSGDREALVEVILLLAKQANQQLKTA</sequence>
<organism evidence="2 3">
    <name type="scientific">Rhizobium aquaticum</name>
    <dbReference type="NCBI Taxonomy" id="1549636"/>
    <lineage>
        <taxon>Bacteria</taxon>
        <taxon>Pseudomonadati</taxon>
        <taxon>Pseudomonadota</taxon>
        <taxon>Alphaproteobacteria</taxon>
        <taxon>Hyphomicrobiales</taxon>
        <taxon>Rhizobiaceae</taxon>
        <taxon>Rhizobium/Agrobacterium group</taxon>
        <taxon>Rhizobium</taxon>
    </lineage>
</organism>
<comment type="caution">
    <text evidence="2">The sequence shown here is derived from an EMBL/GenBank/DDBJ whole genome shotgun (WGS) entry which is preliminary data.</text>
</comment>
<keyword evidence="1" id="KW-1133">Transmembrane helix</keyword>
<gene>
    <name evidence="2" type="ORF">ABID16_001457</name>
</gene>
<keyword evidence="3" id="KW-1185">Reference proteome</keyword>
<dbReference type="Proteomes" id="UP001549047">
    <property type="component" value="Unassembled WGS sequence"/>
</dbReference>
<reference evidence="2 3" key="1">
    <citation type="submission" date="2024-06" db="EMBL/GenBank/DDBJ databases">
        <title>Genomic Encyclopedia of Type Strains, Phase IV (KMG-IV): sequencing the most valuable type-strain genomes for metagenomic binning, comparative biology and taxonomic classification.</title>
        <authorList>
            <person name="Goeker M."/>
        </authorList>
    </citation>
    <scope>NUCLEOTIDE SEQUENCE [LARGE SCALE GENOMIC DNA]</scope>
    <source>
        <strain evidence="2 3">DSM 29780</strain>
    </source>
</reference>
<dbReference type="RefSeq" id="WP_354555642.1">
    <property type="nucleotide sequence ID" value="NZ_JBEPMB010000001.1"/>
</dbReference>
<proteinExistence type="predicted"/>
<evidence type="ECO:0000256" key="1">
    <source>
        <dbReference type="SAM" id="Phobius"/>
    </source>
</evidence>
<accession>A0ABV2IXD7</accession>
<keyword evidence="1" id="KW-0472">Membrane</keyword>